<dbReference type="RefSeq" id="WP_148736811.1">
    <property type="nucleotide sequence ID" value="NZ_VSTH01000007.1"/>
</dbReference>
<proteinExistence type="predicted"/>
<name>A0A5S4YXS3_9BRAD</name>
<organism evidence="1 2">
    <name type="scientific">Bradyrhizobium hipponense</name>
    <dbReference type="NCBI Taxonomy" id="2605638"/>
    <lineage>
        <taxon>Bacteria</taxon>
        <taxon>Pseudomonadati</taxon>
        <taxon>Pseudomonadota</taxon>
        <taxon>Alphaproteobacteria</taxon>
        <taxon>Hyphomicrobiales</taxon>
        <taxon>Nitrobacteraceae</taxon>
        <taxon>Bradyrhizobium</taxon>
    </lineage>
</organism>
<comment type="caution">
    <text evidence="1">The sequence shown here is derived from an EMBL/GenBank/DDBJ whole genome shotgun (WGS) entry which is preliminary data.</text>
</comment>
<dbReference type="Proteomes" id="UP000324797">
    <property type="component" value="Unassembled WGS sequence"/>
</dbReference>
<sequence>MRTLGFKVDFDIFIAEKEDNAFASVANGHKILVVDVGFVSKMNRVAGTEWGAIQIIAHEVGHHIAGFGGDRHRNELNADYWSGQACQRLGSAKDAAEKAILAVGTDADTPSHPNKRRRADIIGQGWEDAKLGKIDYSFCDNCR</sequence>
<evidence type="ECO:0008006" key="3">
    <source>
        <dbReference type="Google" id="ProtNLM"/>
    </source>
</evidence>
<evidence type="ECO:0000313" key="2">
    <source>
        <dbReference type="Proteomes" id="UP000324797"/>
    </source>
</evidence>
<keyword evidence="2" id="KW-1185">Reference proteome</keyword>
<accession>A0A5S4YXS3</accession>
<reference evidence="1 2" key="1">
    <citation type="submission" date="2019-08" db="EMBL/GenBank/DDBJ databases">
        <title>Bradyrhizobium hipponensis sp. nov., a rhizobium isolated from a Lupinus angustifolius root nodule in Tunisia.</title>
        <authorList>
            <person name="Off K."/>
            <person name="Rejili M."/>
            <person name="Mars M."/>
            <person name="Brachmann A."/>
            <person name="Marin M."/>
        </authorList>
    </citation>
    <scope>NUCLEOTIDE SEQUENCE [LARGE SCALE GENOMIC DNA]</scope>
    <source>
        <strain evidence="2">aSej3</strain>
    </source>
</reference>
<dbReference type="EMBL" id="VSTH01000007">
    <property type="protein sequence ID" value="TYO68400.1"/>
    <property type="molecule type" value="Genomic_DNA"/>
</dbReference>
<evidence type="ECO:0000313" key="1">
    <source>
        <dbReference type="EMBL" id="TYO68400.1"/>
    </source>
</evidence>
<dbReference type="AlphaFoldDB" id="A0A5S4YXS3"/>
<gene>
    <name evidence="1" type="ORF">FXV83_00785</name>
</gene>
<protein>
    <recommendedName>
        <fullName evidence="3">Peptidase M48 domain-containing protein</fullName>
    </recommendedName>
</protein>